<sequence length="315" mass="33991">MMATANAPAALEAFSALPEGEVPPRHPPAPPPAEQEDPQVPASPRCPAQQPRRGYPLWCPSSIPAGEDTPNTSSTSPGPVWCRSRGSSALSAVRSMRGIQQHPPCQHPAPFQPCRCTMSPAPWSTQSIPAVGHSTLLPSPLWLGAMLATRCQYLPVCLNCRNDKLKIHMRKHTGERPYSCQHCSARFLHSYDLKNHMHLHTGARPYECYLCHKAFAKDDHLQRHLKGQNCLEVGFGTWMSLHQTPGGCQDRAGTPMDRGPPPVGESPPCSPQCGGSHCPALCIACPHLPTPSSPSPASPPRPCTPGCFLLVALFG</sequence>
<keyword evidence="3" id="KW-0862">Zinc</keyword>
<dbReference type="FunFam" id="3.30.160.60:FF:000673">
    <property type="entry name" value="Zinc finger and BTB domain-containing 7B"/>
    <property type="match status" value="1"/>
</dbReference>
<feature type="domain" description="C2H2-type" evidence="6">
    <location>
        <begin position="178"/>
        <end position="205"/>
    </location>
</feature>
<dbReference type="Proteomes" id="UP000694560">
    <property type="component" value="Unplaced"/>
</dbReference>
<dbReference type="PANTHER" id="PTHR46105">
    <property type="entry name" value="AGAP004733-PA"/>
    <property type="match status" value="1"/>
</dbReference>
<dbReference type="GO" id="GO:0000981">
    <property type="term" value="F:DNA-binding transcription factor activity, RNA polymerase II-specific"/>
    <property type="evidence" value="ECO:0007669"/>
    <property type="project" value="TreeGrafter"/>
</dbReference>
<dbReference type="GO" id="GO:0000978">
    <property type="term" value="F:RNA polymerase II cis-regulatory region sequence-specific DNA binding"/>
    <property type="evidence" value="ECO:0007669"/>
    <property type="project" value="TreeGrafter"/>
</dbReference>
<dbReference type="GO" id="GO:0008270">
    <property type="term" value="F:zinc ion binding"/>
    <property type="evidence" value="ECO:0007669"/>
    <property type="project" value="UniProtKB-KW"/>
</dbReference>
<keyword evidence="8" id="KW-1185">Reference proteome</keyword>
<reference evidence="7" key="1">
    <citation type="submission" date="2025-08" db="UniProtKB">
        <authorList>
            <consortium name="Ensembl"/>
        </authorList>
    </citation>
    <scope>IDENTIFICATION</scope>
</reference>
<dbReference type="InterPro" id="IPR036236">
    <property type="entry name" value="Znf_C2H2_sf"/>
</dbReference>
<dbReference type="PROSITE" id="PS00028">
    <property type="entry name" value="ZINC_FINGER_C2H2_1"/>
    <property type="match status" value="1"/>
</dbReference>
<feature type="domain" description="C2H2-type" evidence="6">
    <location>
        <begin position="206"/>
        <end position="226"/>
    </location>
</feature>
<evidence type="ECO:0000256" key="1">
    <source>
        <dbReference type="ARBA" id="ARBA00022723"/>
    </source>
</evidence>
<dbReference type="InterPro" id="IPR013087">
    <property type="entry name" value="Znf_C2H2_type"/>
</dbReference>
<keyword evidence="1" id="KW-0479">Metal-binding</keyword>
<feature type="region of interest" description="Disordered" evidence="5">
    <location>
        <begin position="1"/>
        <end position="81"/>
    </location>
</feature>
<evidence type="ECO:0000256" key="5">
    <source>
        <dbReference type="SAM" id="MobiDB-lite"/>
    </source>
</evidence>
<keyword evidence="2 4" id="KW-0863">Zinc-finger</keyword>
<dbReference type="Ensembl" id="ENSMCST00000012254.1">
    <property type="protein sequence ID" value="ENSMCSP00000011944.1"/>
    <property type="gene ID" value="ENSMCSG00000008465.1"/>
</dbReference>
<evidence type="ECO:0000256" key="2">
    <source>
        <dbReference type="ARBA" id="ARBA00022771"/>
    </source>
</evidence>
<evidence type="ECO:0000313" key="8">
    <source>
        <dbReference type="Proteomes" id="UP000694560"/>
    </source>
</evidence>
<proteinExistence type="predicted"/>
<name>A0A8C5TTV5_9PASS</name>
<evidence type="ECO:0000256" key="4">
    <source>
        <dbReference type="PROSITE-ProRule" id="PRU00042"/>
    </source>
</evidence>
<protein>
    <recommendedName>
        <fullName evidence="6">C2H2-type domain-containing protein</fullName>
    </recommendedName>
</protein>
<evidence type="ECO:0000259" key="6">
    <source>
        <dbReference type="PROSITE" id="PS50157"/>
    </source>
</evidence>
<dbReference type="SMART" id="SM00355">
    <property type="entry name" value="ZnF_C2H2"/>
    <property type="match status" value="3"/>
</dbReference>
<evidence type="ECO:0000313" key="7">
    <source>
        <dbReference type="Ensembl" id="ENSMCSP00000011944.1"/>
    </source>
</evidence>
<dbReference type="FunFam" id="3.30.160.60:FF:002343">
    <property type="entry name" value="Zinc finger protein 33A"/>
    <property type="match status" value="1"/>
</dbReference>
<dbReference type="OrthoDB" id="10004641at2759"/>
<dbReference type="PROSITE" id="PS50157">
    <property type="entry name" value="ZINC_FINGER_C2H2_2"/>
    <property type="match status" value="2"/>
</dbReference>
<evidence type="ECO:0000256" key="3">
    <source>
        <dbReference type="ARBA" id="ARBA00022833"/>
    </source>
</evidence>
<accession>A0A8C5TTV5</accession>
<dbReference type="InterPro" id="IPR050457">
    <property type="entry name" value="ZnFinger_BTB_dom_contain"/>
</dbReference>
<dbReference type="SUPFAM" id="SSF57667">
    <property type="entry name" value="beta-beta-alpha zinc fingers"/>
    <property type="match status" value="1"/>
</dbReference>
<dbReference type="PANTHER" id="PTHR46105:SF4">
    <property type="entry name" value="ZINC FINGER AND BTB DOMAIN-CONTAINING PROTEIN 7B"/>
    <property type="match status" value="1"/>
</dbReference>
<dbReference type="Gene3D" id="3.30.160.60">
    <property type="entry name" value="Classic Zinc Finger"/>
    <property type="match status" value="3"/>
</dbReference>
<reference evidence="7" key="2">
    <citation type="submission" date="2025-09" db="UniProtKB">
        <authorList>
            <consortium name="Ensembl"/>
        </authorList>
    </citation>
    <scope>IDENTIFICATION</scope>
</reference>
<dbReference type="GO" id="GO:0010628">
    <property type="term" value="P:positive regulation of gene expression"/>
    <property type="evidence" value="ECO:0007669"/>
    <property type="project" value="TreeGrafter"/>
</dbReference>
<organism evidence="7 8">
    <name type="scientific">Malurus cyaneus samueli</name>
    <dbReference type="NCBI Taxonomy" id="2593467"/>
    <lineage>
        <taxon>Eukaryota</taxon>
        <taxon>Metazoa</taxon>
        <taxon>Chordata</taxon>
        <taxon>Craniata</taxon>
        <taxon>Vertebrata</taxon>
        <taxon>Euteleostomi</taxon>
        <taxon>Archelosauria</taxon>
        <taxon>Archosauria</taxon>
        <taxon>Dinosauria</taxon>
        <taxon>Saurischia</taxon>
        <taxon>Theropoda</taxon>
        <taxon>Coelurosauria</taxon>
        <taxon>Aves</taxon>
        <taxon>Neognathae</taxon>
        <taxon>Neoaves</taxon>
        <taxon>Telluraves</taxon>
        <taxon>Australaves</taxon>
        <taxon>Passeriformes</taxon>
        <taxon>Meliphagoidea</taxon>
        <taxon>Maluridae</taxon>
        <taxon>Malurus</taxon>
    </lineage>
</organism>
<dbReference type="AlphaFoldDB" id="A0A8C5TTV5"/>